<evidence type="ECO:0000256" key="3">
    <source>
        <dbReference type="ARBA" id="ARBA00022553"/>
    </source>
</evidence>
<dbReference type="SUPFAM" id="SSF55874">
    <property type="entry name" value="ATPase domain of HSP90 chaperone/DNA topoisomerase II/histidine kinase"/>
    <property type="match status" value="1"/>
</dbReference>
<dbReference type="Pfam" id="PF00512">
    <property type="entry name" value="HisKA"/>
    <property type="match status" value="1"/>
</dbReference>
<dbReference type="EC" id="2.7.13.3" evidence="2"/>
<dbReference type="GO" id="GO:0006355">
    <property type="term" value="P:regulation of DNA-templated transcription"/>
    <property type="evidence" value="ECO:0007669"/>
    <property type="project" value="InterPro"/>
</dbReference>
<name>A0A838LAK9_9SPHN</name>
<dbReference type="InterPro" id="IPR003594">
    <property type="entry name" value="HATPase_dom"/>
</dbReference>
<keyword evidence="7" id="KW-0067">ATP-binding</keyword>
<evidence type="ECO:0000256" key="2">
    <source>
        <dbReference type="ARBA" id="ARBA00012438"/>
    </source>
</evidence>
<keyword evidence="5" id="KW-0547">Nucleotide-binding</keyword>
<evidence type="ECO:0000259" key="9">
    <source>
        <dbReference type="PROSITE" id="PS50109"/>
    </source>
</evidence>
<gene>
    <name evidence="10" type="ORF">HZF05_16155</name>
</gene>
<dbReference type="SMART" id="SM00091">
    <property type="entry name" value="PAS"/>
    <property type="match status" value="1"/>
</dbReference>
<feature type="domain" description="Histidine kinase" evidence="9">
    <location>
        <begin position="146"/>
        <end position="365"/>
    </location>
</feature>
<dbReference type="Gene3D" id="1.10.287.130">
    <property type="match status" value="1"/>
</dbReference>
<evidence type="ECO:0000256" key="6">
    <source>
        <dbReference type="ARBA" id="ARBA00022777"/>
    </source>
</evidence>
<evidence type="ECO:0000256" key="5">
    <source>
        <dbReference type="ARBA" id="ARBA00022741"/>
    </source>
</evidence>
<keyword evidence="8" id="KW-0902">Two-component regulatory system</keyword>
<dbReference type="RefSeq" id="WP_160362832.1">
    <property type="nucleotide sequence ID" value="NZ_JACEIB010000026.1"/>
</dbReference>
<dbReference type="PRINTS" id="PR00344">
    <property type="entry name" value="BCTRLSENSOR"/>
</dbReference>
<dbReference type="InterPro" id="IPR013767">
    <property type="entry name" value="PAS_fold"/>
</dbReference>
<dbReference type="PROSITE" id="PS50109">
    <property type="entry name" value="HIS_KIN"/>
    <property type="match status" value="1"/>
</dbReference>
<dbReference type="GO" id="GO:0000155">
    <property type="term" value="F:phosphorelay sensor kinase activity"/>
    <property type="evidence" value="ECO:0007669"/>
    <property type="project" value="InterPro"/>
</dbReference>
<dbReference type="InterPro" id="IPR004358">
    <property type="entry name" value="Sig_transdc_His_kin-like_C"/>
</dbReference>
<dbReference type="CDD" id="cd00130">
    <property type="entry name" value="PAS"/>
    <property type="match status" value="1"/>
</dbReference>
<evidence type="ECO:0000256" key="1">
    <source>
        <dbReference type="ARBA" id="ARBA00000085"/>
    </source>
</evidence>
<dbReference type="Pfam" id="PF02518">
    <property type="entry name" value="HATPase_c"/>
    <property type="match status" value="1"/>
</dbReference>
<dbReference type="GO" id="GO:0005524">
    <property type="term" value="F:ATP binding"/>
    <property type="evidence" value="ECO:0007669"/>
    <property type="project" value="UniProtKB-KW"/>
</dbReference>
<keyword evidence="4" id="KW-0808">Transferase</keyword>
<protein>
    <recommendedName>
        <fullName evidence="2">histidine kinase</fullName>
        <ecNumber evidence="2">2.7.13.3</ecNumber>
    </recommendedName>
</protein>
<dbReference type="Gene3D" id="3.30.450.20">
    <property type="entry name" value="PAS domain"/>
    <property type="match status" value="1"/>
</dbReference>
<dbReference type="SUPFAM" id="SSF47384">
    <property type="entry name" value="Homodimeric domain of signal transducing histidine kinase"/>
    <property type="match status" value="1"/>
</dbReference>
<proteinExistence type="predicted"/>
<dbReference type="PANTHER" id="PTHR43065">
    <property type="entry name" value="SENSOR HISTIDINE KINASE"/>
    <property type="match status" value="1"/>
</dbReference>
<dbReference type="SMART" id="SM00388">
    <property type="entry name" value="HisKA"/>
    <property type="match status" value="1"/>
</dbReference>
<dbReference type="PANTHER" id="PTHR43065:SF10">
    <property type="entry name" value="PEROXIDE STRESS-ACTIVATED HISTIDINE KINASE MAK3"/>
    <property type="match status" value="1"/>
</dbReference>
<comment type="catalytic activity">
    <reaction evidence="1">
        <text>ATP + protein L-histidine = ADP + protein N-phospho-L-histidine.</text>
        <dbReference type="EC" id="2.7.13.3"/>
    </reaction>
</comment>
<dbReference type="SUPFAM" id="SSF55785">
    <property type="entry name" value="PYP-like sensor domain (PAS domain)"/>
    <property type="match status" value="1"/>
</dbReference>
<dbReference type="CDD" id="cd00082">
    <property type="entry name" value="HisKA"/>
    <property type="match status" value="1"/>
</dbReference>
<sequence length="371" mass="39526">MALPGGRLIRFRRGEAEEAAPSPAELFAALPTPMLVIDGEGRVQDCNPPAEALLNLAHSVVVGRTIEEMTGHPMTSIAPDQPVAAYDTDMVIPGGRHYRGDIMVAPLPERPGWRIVMIHGRAHHDLSARRGEQSSRGLPGAAAASLLAHEIKNPLSGIRGAAQLLESGAPPEQAELTGLIRGEVDRIARLIDRMEGLSDTRPRPREPLNIHTVLGHARDLARAGFASERTVRELYDPSLPDVLGNRDALVQVVLNLLKNAAEATGEGGVITLTTAYRHGVSVASLGGGQRVALPIELCVIDDGPGAPDALIDHLFDPFVTSKPSGSGIGLALVDKLVGEMGGIIEYAREGHPERTVFRLLLPRAPSRRVTS</sequence>
<dbReference type="Proteomes" id="UP000570166">
    <property type="component" value="Unassembled WGS sequence"/>
</dbReference>
<dbReference type="AlphaFoldDB" id="A0A838LAK9"/>
<dbReference type="Gene3D" id="3.30.565.10">
    <property type="entry name" value="Histidine kinase-like ATPase, C-terminal domain"/>
    <property type="match status" value="1"/>
</dbReference>
<dbReference type="SMART" id="SM00387">
    <property type="entry name" value="HATPase_c"/>
    <property type="match status" value="1"/>
</dbReference>
<evidence type="ECO:0000256" key="7">
    <source>
        <dbReference type="ARBA" id="ARBA00022840"/>
    </source>
</evidence>
<dbReference type="InterPro" id="IPR000014">
    <property type="entry name" value="PAS"/>
</dbReference>
<dbReference type="InterPro" id="IPR035965">
    <property type="entry name" value="PAS-like_dom_sf"/>
</dbReference>
<evidence type="ECO:0000313" key="10">
    <source>
        <dbReference type="EMBL" id="MBA2935619.1"/>
    </source>
</evidence>
<dbReference type="InterPro" id="IPR036097">
    <property type="entry name" value="HisK_dim/P_sf"/>
</dbReference>
<evidence type="ECO:0000313" key="11">
    <source>
        <dbReference type="Proteomes" id="UP000570166"/>
    </source>
</evidence>
<reference evidence="10 11" key="1">
    <citation type="submission" date="2020-07" db="EMBL/GenBank/DDBJ databases">
        <authorList>
            <person name="Sun Q."/>
        </authorList>
    </citation>
    <scope>NUCLEOTIDE SEQUENCE [LARGE SCALE GENOMIC DNA]</scope>
    <source>
        <strain evidence="10 11">CGMCC 1.13654</strain>
    </source>
</reference>
<keyword evidence="6" id="KW-0418">Kinase</keyword>
<evidence type="ECO:0000256" key="8">
    <source>
        <dbReference type="ARBA" id="ARBA00023012"/>
    </source>
</evidence>
<evidence type="ECO:0000256" key="4">
    <source>
        <dbReference type="ARBA" id="ARBA00022679"/>
    </source>
</evidence>
<keyword evidence="3" id="KW-0597">Phosphoprotein</keyword>
<dbReference type="InterPro" id="IPR005467">
    <property type="entry name" value="His_kinase_dom"/>
</dbReference>
<keyword evidence="11" id="KW-1185">Reference proteome</keyword>
<dbReference type="EMBL" id="JACEIB010000026">
    <property type="protein sequence ID" value="MBA2935619.1"/>
    <property type="molecule type" value="Genomic_DNA"/>
</dbReference>
<organism evidence="10 11">
    <name type="scientific">Sphingomonas chungangi</name>
    <dbReference type="NCBI Taxonomy" id="2683589"/>
    <lineage>
        <taxon>Bacteria</taxon>
        <taxon>Pseudomonadati</taxon>
        <taxon>Pseudomonadota</taxon>
        <taxon>Alphaproteobacteria</taxon>
        <taxon>Sphingomonadales</taxon>
        <taxon>Sphingomonadaceae</taxon>
        <taxon>Sphingomonas</taxon>
    </lineage>
</organism>
<comment type="caution">
    <text evidence="10">The sequence shown here is derived from an EMBL/GenBank/DDBJ whole genome shotgun (WGS) entry which is preliminary data.</text>
</comment>
<dbReference type="Pfam" id="PF00989">
    <property type="entry name" value="PAS"/>
    <property type="match status" value="1"/>
</dbReference>
<accession>A0A838LAK9</accession>
<dbReference type="InterPro" id="IPR036890">
    <property type="entry name" value="HATPase_C_sf"/>
</dbReference>
<dbReference type="InterPro" id="IPR003661">
    <property type="entry name" value="HisK_dim/P_dom"/>
</dbReference>